<gene>
    <name evidence="1" type="ORF">VAT7223_01655</name>
</gene>
<evidence type="ECO:0000313" key="1">
    <source>
        <dbReference type="EMBL" id="SBS63405.1"/>
    </source>
</evidence>
<accession>A0A1C3IPS5</accession>
<sequence length="46" mass="5256">MIQLTIDLLANVIFQNLLDALCGESWWLVLSLTLSYVIPYCEGRAR</sequence>
<proteinExistence type="predicted"/>
<dbReference type="EMBL" id="FLQP01000020">
    <property type="protein sequence ID" value="SBS63405.1"/>
    <property type="molecule type" value="Genomic_DNA"/>
</dbReference>
<organism evidence="1 2">
    <name type="scientific">Vibrio atlanticus</name>
    <dbReference type="NCBI Taxonomy" id="693153"/>
    <lineage>
        <taxon>Bacteria</taxon>
        <taxon>Pseudomonadati</taxon>
        <taxon>Pseudomonadota</taxon>
        <taxon>Gammaproteobacteria</taxon>
        <taxon>Vibrionales</taxon>
        <taxon>Vibrionaceae</taxon>
        <taxon>Vibrio</taxon>
    </lineage>
</organism>
<evidence type="ECO:0000313" key="2">
    <source>
        <dbReference type="Proteomes" id="UP000092876"/>
    </source>
</evidence>
<dbReference type="AlphaFoldDB" id="A0A1C3IPS5"/>
<dbReference type="Proteomes" id="UP000092876">
    <property type="component" value="Unassembled WGS sequence"/>
</dbReference>
<name>A0A1C3IPS5_9VIBR</name>
<reference evidence="2" key="1">
    <citation type="submission" date="2016-06" db="EMBL/GenBank/DDBJ databases">
        <authorList>
            <person name="Rodrigo-Torres Lidia"/>
            <person name="Arahal R.David."/>
        </authorList>
    </citation>
    <scope>NUCLEOTIDE SEQUENCE [LARGE SCALE GENOMIC DNA]</scope>
    <source>
        <strain evidence="2">CECT 7223</strain>
    </source>
</reference>
<protein>
    <submittedName>
        <fullName evidence="1">Uncharacterized protein</fullName>
    </submittedName>
</protein>